<dbReference type="OrthoDB" id="10517990at2759"/>
<organism evidence="1 3">
    <name type="scientific">Rotaria socialis</name>
    <dbReference type="NCBI Taxonomy" id="392032"/>
    <lineage>
        <taxon>Eukaryota</taxon>
        <taxon>Metazoa</taxon>
        <taxon>Spiralia</taxon>
        <taxon>Gnathifera</taxon>
        <taxon>Rotifera</taxon>
        <taxon>Eurotatoria</taxon>
        <taxon>Bdelloidea</taxon>
        <taxon>Philodinida</taxon>
        <taxon>Philodinidae</taxon>
        <taxon>Rotaria</taxon>
    </lineage>
</organism>
<keyword evidence="4" id="KW-1185">Reference proteome</keyword>
<evidence type="ECO:0000313" key="3">
    <source>
        <dbReference type="Proteomes" id="UP000663825"/>
    </source>
</evidence>
<evidence type="ECO:0000313" key="2">
    <source>
        <dbReference type="EMBL" id="CAF4123263.1"/>
    </source>
</evidence>
<name>A0A817PCM9_9BILA</name>
<reference evidence="1" key="1">
    <citation type="submission" date="2021-02" db="EMBL/GenBank/DDBJ databases">
        <authorList>
            <person name="Nowell W R."/>
        </authorList>
    </citation>
    <scope>NUCLEOTIDE SEQUENCE</scope>
</reference>
<gene>
    <name evidence="1" type="ORF">TIS948_LOCUS9861</name>
    <name evidence="2" type="ORF">UJA718_LOCUS1700</name>
</gene>
<dbReference type="AlphaFoldDB" id="A0A817PCM9"/>
<comment type="caution">
    <text evidence="1">The sequence shown here is derived from an EMBL/GenBank/DDBJ whole genome shotgun (WGS) entry which is preliminary data.</text>
</comment>
<dbReference type="Proteomes" id="UP000663825">
    <property type="component" value="Unassembled WGS sequence"/>
</dbReference>
<dbReference type="Proteomes" id="UP000663873">
    <property type="component" value="Unassembled WGS sequence"/>
</dbReference>
<accession>A0A817PCM9</accession>
<proteinExistence type="predicted"/>
<dbReference type="EMBL" id="CAJOBP010000106">
    <property type="protein sequence ID" value="CAF4123263.1"/>
    <property type="molecule type" value="Genomic_DNA"/>
</dbReference>
<sequence length="155" mass="18162">MDYHSSMCNLTILQTCNPQQYEKEEQHNVSPTLATLCHVYDAFDGIMFIKDNSPMKFIDDIDTDEEINIQNSQEDYTIERELLEQQQQQQQQQQQHSIENMTERYTSDSTFDEYINRLLDDKEQNQDNDYASSSSIPLSLGILNRAFVQAILIHD</sequence>
<protein>
    <submittedName>
        <fullName evidence="1">Uncharacterized protein</fullName>
    </submittedName>
</protein>
<evidence type="ECO:0000313" key="1">
    <source>
        <dbReference type="EMBL" id="CAF3153768.1"/>
    </source>
</evidence>
<dbReference type="EMBL" id="CAJNXB010001277">
    <property type="protein sequence ID" value="CAF3153768.1"/>
    <property type="molecule type" value="Genomic_DNA"/>
</dbReference>
<evidence type="ECO:0000313" key="4">
    <source>
        <dbReference type="Proteomes" id="UP000663873"/>
    </source>
</evidence>